<proteinExistence type="predicted"/>
<keyword evidence="2" id="KW-1185">Reference proteome</keyword>
<protein>
    <submittedName>
        <fullName evidence="1">Uncharacterized protein</fullName>
    </submittedName>
</protein>
<name>A0A3R7H4D7_CLOSI</name>
<gene>
    <name evidence="1" type="ORF">CSKR_102894</name>
</gene>
<reference evidence="1 2" key="1">
    <citation type="journal article" date="2018" name="Biotechnol. Adv.">
        <title>Improved genomic resources and new bioinformatic workflow for the carcinogenic parasite Clonorchis sinensis: Biotechnological implications.</title>
        <authorList>
            <person name="Wang D."/>
            <person name="Korhonen P.K."/>
            <person name="Gasser R.B."/>
            <person name="Young N.D."/>
        </authorList>
    </citation>
    <scope>NUCLEOTIDE SEQUENCE [LARGE SCALE GENOMIC DNA]</scope>
    <source>
        <strain evidence="1">Cs-k2</strain>
    </source>
</reference>
<accession>A0A3R7H4D7</accession>
<dbReference type="InParanoid" id="A0A3R7H4D7"/>
<evidence type="ECO:0000313" key="2">
    <source>
        <dbReference type="Proteomes" id="UP000286415"/>
    </source>
</evidence>
<dbReference type="AlphaFoldDB" id="A0A3R7H4D7"/>
<organism evidence="1 2">
    <name type="scientific">Clonorchis sinensis</name>
    <name type="common">Chinese liver fluke</name>
    <dbReference type="NCBI Taxonomy" id="79923"/>
    <lineage>
        <taxon>Eukaryota</taxon>
        <taxon>Metazoa</taxon>
        <taxon>Spiralia</taxon>
        <taxon>Lophotrochozoa</taxon>
        <taxon>Platyhelminthes</taxon>
        <taxon>Trematoda</taxon>
        <taxon>Digenea</taxon>
        <taxon>Opisthorchiida</taxon>
        <taxon>Opisthorchiata</taxon>
        <taxon>Opisthorchiidae</taxon>
        <taxon>Clonorchis</taxon>
    </lineage>
</organism>
<dbReference type="Proteomes" id="UP000286415">
    <property type="component" value="Unassembled WGS sequence"/>
</dbReference>
<evidence type="ECO:0000313" key="1">
    <source>
        <dbReference type="EMBL" id="KAG5451720.1"/>
    </source>
</evidence>
<reference evidence="1 2" key="2">
    <citation type="journal article" date="2021" name="Genomics">
        <title>High-quality reference genome for Clonorchis sinensis.</title>
        <authorList>
            <person name="Young N.D."/>
            <person name="Stroehlein A.J."/>
            <person name="Kinkar L."/>
            <person name="Wang T."/>
            <person name="Sohn W.M."/>
            <person name="Chang B.C.H."/>
            <person name="Kaur P."/>
            <person name="Weisz D."/>
            <person name="Dudchenko O."/>
            <person name="Aiden E.L."/>
            <person name="Korhonen P.K."/>
            <person name="Gasser R.B."/>
        </authorList>
    </citation>
    <scope>NUCLEOTIDE SEQUENCE [LARGE SCALE GENOMIC DNA]</scope>
    <source>
        <strain evidence="1">Cs-k2</strain>
    </source>
</reference>
<comment type="caution">
    <text evidence="1">The sequence shown here is derived from an EMBL/GenBank/DDBJ whole genome shotgun (WGS) entry which is preliminary data.</text>
</comment>
<sequence>MLGILIGSWLSPVHSQDIVVSFGSDAADKPAKKELMPSVDQDDSEMARLLEREFTNRRVRVSNPPSASRLPPSSMDNLALSQPSFFLLVAWQLGTESQLKHEAAWCSTFSCLETSQTRDSAEFQVSLSQNQICLQMSVFRPAC</sequence>
<dbReference type="EMBL" id="NIRI02000042">
    <property type="protein sequence ID" value="KAG5451720.1"/>
    <property type="molecule type" value="Genomic_DNA"/>
</dbReference>